<dbReference type="Proteomes" id="UP000800035">
    <property type="component" value="Unassembled WGS sequence"/>
</dbReference>
<name>A0A6A5U0S6_9PLEO</name>
<sequence length="123" mass="13658">MEVRTTAALPLLRLPQAHAALLEKQKIFLHACVAGRSGTFLTDKKKVGRKERPVVSYPIIVIVMSCHVRRELGGARRGNCNMQMQNAECALCSCCCLRRLVSEYFFSLSSVRILATSTSPLPH</sequence>
<dbReference type="AlphaFoldDB" id="A0A6A5U0S6"/>
<accession>A0A6A5U0S6</accession>
<reference evidence="1" key="1">
    <citation type="journal article" date="2020" name="Stud. Mycol.">
        <title>101 Dothideomycetes genomes: a test case for predicting lifestyles and emergence of pathogens.</title>
        <authorList>
            <person name="Haridas S."/>
            <person name="Albert R."/>
            <person name="Binder M."/>
            <person name="Bloem J."/>
            <person name="Labutti K."/>
            <person name="Salamov A."/>
            <person name="Andreopoulos B."/>
            <person name="Baker S."/>
            <person name="Barry K."/>
            <person name="Bills G."/>
            <person name="Bluhm B."/>
            <person name="Cannon C."/>
            <person name="Castanera R."/>
            <person name="Culley D."/>
            <person name="Daum C."/>
            <person name="Ezra D."/>
            <person name="Gonzalez J."/>
            <person name="Henrissat B."/>
            <person name="Kuo A."/>
            <person name="Liang C."/>
            <person name="Lipzen A."/>
            <person name="Lutzoni F."/>
            <person name="Magnuson J."/>
            <person name="Mondo S."/>
            <person name="Nolan M."/>
            <person name="Ohm R."/>
            <person name="Pangilinan J."/>
            <person name="Park H.-J."/>
            <person name="Ramirez L."/>
            <person name="Alfaro M."/>
            <person name="Sun H."/>
            <person name="Tritt A."/>
            <person name="Yoshinaga Y."/>
            <person name="Zwiers L.-H."/>
            <person name="Turgeon B."/>
            <person name="Goodwin S."/>
            <person name="Spatafora J."/>
            <person name="Crous P."/>
            <person name="Grigoriev I."/>
        </authorList>
    </citation>
    <scope>NUCLEOTIDE SEQUENCE</scope>
    <source>
        <strain evidence="1">CBS 675.92</strain>
    </source>
</reference>
<dbReference type="EMBL" id="ML976989">
    <property type="protein sequence ID" value="KAF1957452.1"/>
    <property type="molecule type" value="Genomic_DNA"/>
</dbReference>
<protein>
    <submittedName>
        <fullName evidence="1">Uncharacterized protein</fullName>
    </submittedName>
</protein>
<keyword evidence="2" id="KW-1185">Reference proteome</keyword>
<evidence type="ECO:0000313" key="2">
    <source>
        <dbReference type="Proteomes" id="UP000800035"/>
    </source>
</evidence>
<gene>
    <name evidence="1" type="ORF">CC80DRAFT_491558</name>
</gene>
<evidence type="ECO:0000313" key="1">
    <source>
        <dbReference type="EMBL" id="KAF1957452.1"/>
    </source>
</evidence>
<proteinExistence type="predicted"/>
<organism evidence="1 2">
    <name type="scientific">Byssothecium circinans</name>
    <dbReference type="NCBI Taxonomy" id="147558"/>
    <lineage>
        <taxon>Eukaryota</taxon>
        <taxon>Fungi</taxon>
        <taxon>Dikarya</taxon>
        <taxon>Ascomycota</taxon>
        <taxon>Pezizomycotina</taxon>
        <taxon>Dothideomycetes</taxon>
        <taxon>Pleosporomycetidae</taxon>
        <taxon>Pleosporales</taxon>
        <taxon>Massarineae</taxon>
        <taxon>Massarinaceae</taxon>
        <taxon>Byssothecium</taxon>
    </lineage>
</organism>